<gene>
    <name evidence="2" type="ORF">DPMN_039201</name>
</gene>
<comment type="caution">
    <text evidence="2">The sequence shown here is derived from an EMBL/GenBank/DDBJ whole genome shotgun (WGS) entry which is preliminary data.</text>
</comment>
<proteinExistence type="predicted"/>
<keyword evidence="1" id="KW-1133">Transmembrane helix</keyword>
<protein>
    <submittedName>
        <fullName evidence="2">Uncharacterized protein</fullName>
    </submittedName>
</protein>
<evidence type="ECO:0000313" key="3">
    <source>
        <dbReference type="Proteomes" id="UP000828390"/>
    </source>
</evidence>
<keyword evidence="1" id="KW-0812">Transmembrane</keyword>
<dbReference type="AlphaFoldDB" id="A0A9D4MGW4"/>
<evidence type="ECO:0000256" key="1">
    <source>
        <dbReference type="SAM" id="Phobius"/>
    </source>
</evidence>
<keyword evidence="3" id="KW-1185">Reference proteome</keyword>
<dbReference type="Proteomes" id="UP000828390">
    <property type="component" value="Unassembled WGS sequence"/>
</dbReference>
<sequence length="87" mass="9840">MAFYVYQVSFICAVMFVSDVFLLKIEVQYQMTVEGSVRIKCYSDAFDPTRTEGVMITDRTSNGSHVSNNSLMSLVVTVISMYDLMSQ</sequence>
<feature type="transmembrane region" description="Helical" evidence="1">
    <location>
        <begin position="6"/>
        <end position="23"/>
    </location>
</feature>
<keyword evidence="1" id="KW-0472">Membrane</keyword>
<dbReference type="EMBL" id="JAIWYP010000002">
    <property type="protein sequence ID" value="KAH3875920.1"/>
    <property type="molecule type" value="Genomic_DNA"/>
</dbReference>
<accession>A0A9D4MGW4</accession>
<name>A0A9D4MGW4_DREPO</name>
<reference evidence="2" key="2">
    <citation type="submission" date="2020-11" db="EMBL/GenBank/DDBJ databases">
        <authorList>
            <person name="McCartney M.A."/>
            <person name="Auch B."/>
            <person name="Kono T."/>
            <person name="Mallez S."/>
            <person name="Becker A."/>
            <person name="Gohl D.M."/>
            <person name="Silverstein K.A.T."/>
            <person name="Koren S."/>
            <person name="Bechman K.B."/>
            <person name="Herman A."/>
            <person name="Abrahante J.E."/>
            <person name="Garbe J."/>
        </authorList>
    </citation>
    <scope>NUCLEOTIDE SEQUENCE</scope>
    <source>
        <strain evidence="2">Duluth1</strain>
        <tissue evidence="2">Whole animal</tissue>
    </source>
</reference>
<evidence type="ECO:0000313" key="2">
    <source>
        <dbReference type="EMBL" id="KAH3875920.1"/>
    </source>
</evidence>
<reference evidence="2" key="1">
    <citation type="journal article" date="2019" name="bioRxiv">
        <title>The Genome of the Zebra Mussel, Dreissena polymorpha: A Resource for Invasive Species Research.</title>
        <authorList>
            <person name="McCartney M.A."/>
            <person name="Auch B."/>
            <person name="Kono T."/>
            <person name="Mallez S."/>
            <person name="Zhang Y."/>
            <person name="Obille A."/>
            <person name="Becker A."/>
            <person name="Abrahante J.E."/>
            <person name="Garbe J."/>
            <person name="Badalamenti J.P."/>
            <person name="Herman A."/>
            <person name="Mangelson H."/>
            <person name="Liachko I."/>
            <person name="Sullivan S."/>
            <person name="Sone E.D."/>
            <person name="Koren S."/>
            <person name="Silverstein K.A.T."/>
            <person name="Beckman K.B."/>
            <person name="Gohl D.M."/>
        </authorList>
    </citation>
    <scope>NUCLEOTIDE SEQUENCE</scope>
    <source>
        <strain evidence="2">Duluth1</strain>
        <tissue evidence="2">Whole animal</tissue>
    </source>
</reference>
<organism evidence="2 3">
    <name type="scientific">Dreissena polymorpha</name>
    <name type="common">Zebra mussel</name>
    <name type="synonym">Mytilus polymorpha</name>
    <dbReference type="NCBI Taxonomy" id="45954"/>
    <lineage>
        <taxon>Eukaryota</taxon>
        <taxon>Metazoa</taxon>
        <taxon>Spiralia</taxon>
        <taxon>Lophotrochozoa</taxon>
        <taxon>Mollusca</taxon>
        <taxon>Bivalvia</taxon>
        <taxon>Autobranchia</taxon>
        <taxon>Heteroconchia</taxon>
        <taxon>Euheterodonta</taxon>
        <taxon>Imparidentia</taxon>
        <taxon>Neoheterodontei</taxon>
        <taxon>Myida</taxon>
        <taxon>Dreissenoidea</taxon>
        <taxon>Dreissenidae</taxon>
        <taxon>Dreissena</taxon>
    </lineage>
</organism>